<reference evidence="6 7" key="1">
    <citation type="submission" date="2021-01" db="EMBL/GenBank/DDBJ databases">
        <title>Brevundimonas vitis sp. nov., an bacterium isolated from grape (Vitis vinifera).</title>
        <authorList>
            <person name="Jiang L."/>
            <person name="Lee J."/>
        </authorList>
    </citation>
    <scope>NUCLEOTIDE SEQUENCE [LARGE SCALE GENOMIC DNA]</scope>
    <source>
        <strain evidence="6 7">GRTSA-9</strain>
    </source>
</reference>
<evidence type="ECO:0000259" key="5">
    <source>
        <dbReference type="Pfam" id="PF04355"/>
    </source>
</evidence>
<accession>A0ABX7BMT3</accession>
<keyword evidence="1 4" id="KW-0732">Signal</keyword>
<feature type="domain" description="Outer membrane protein assembly factor BamE" evidence="5">
    <location>
        <begin position="43"/>
        <end position="105"/>
    </location>
</feature>
<feature type="region of interest" description="Disordered" evidence="3">
    <location>
        <begin position="137"/>
        <end position="160"/>
    </location>
</feature>
<feature type="chain" id="PRO_5046405116" evidence="4">
    <location>
        <begin position="25"/>
        <end position="160"/>
    </location>
</feature>
<name>A0ABX7BMT3_9CAUL</name>
<organism evidence="6 7">
    <name type="scientific">Brevundimonas vitisensis</name>
    <dbReference type="NCBI Taxonomy" id="2800818"/>
    <lineage>
        <taxon>Bacteria</taxon>
        <taxon>Pseudomonadati</taxon>
        <taxon>Pseudomonadota</taxon>
        <taxon>Alphaproteobacteria</taxon>
        <taxon>Caulobacterales</taxon>
        <taxon>Caulobacteraceae</taxon>
        <taxon>Brevundimonas</taxon>
    </lineage>
</organism>
<sequence length="160" mass="17340">MTRMKPFLAAAALAALMGATAACAPIIGVNGFQSVDVKPTDIVAGTDTKATVLARLGSPSTTSTFESDTIWYYFSQTTEKYTFNAPQVSQRSVTEITFNEADQVASVRTLGLEDGQELAMNRRETPTRGRELTVLEQLLGNVGRGQLPREDDVPGQRRPD</sequence>
<dbReference type="Proteomes" id="UP000595448">
    <property type="component" value="Chromosome"/>
</dbReference>
<feature type="compositionally biased region" description="Basic and acidic residues" evidence="3">
    <location>
        <begin position="147"/>
        <end position="160"/>
    </location>
</feature>
<gene>
    <name evidence="6" type="ORF">JIP62_01760</name>
</gene>
<proteinExistence type="predicted"/>
<keyword evidence="2" id="KW-0472">Membrane</keyword>
<evidence type="ECO:0000256" key="1">
    <source>
        <dbReference type="ARBA" id="ARBA00022729"/>
    </source>
</evidence>
<feature type="signal peptide" evidence="4">
    <location>
        <begin position="1"/>
        <end position="24"/>
    </location>
</feature>
<evidence type="ECO:0000256" key="2">
    <source>
        <dbReference type="ARBA" id="ARBA00023136"/>
    </source>
</evidence>
<keyword evidence="7" id="KW-1185">Reference proteome</keyword>
<dbReference type="InterPro" id="IPR037873">
    <property type="entry name" value="BamE-like"/>
</dbReference>
<dbReference type="PROSITE" id="PS51257">
    <property type="entry name" value="PROKAR_LIPOPROTEIN"/>
    <property type="match status" value="1"/>
</dbReference>
<protein>
    <submittedName>
        <fullName evidence="6">Outer membrane protein assembly factor BamE</fullName>
    </submittedName>
</protein>
<evidence type="ECO:0000256" key="3">
    <source>
        <dbReference type="SAM" id="MobiDB-lite"/>
    </source>
</evidence>
<evidence type="ECO:0000313" key="7">
    <source>
        <dbReference type="Proteomes" id="UP000595448"/>
    </source>
</evidence>
<dbReference type="Pfam" id="PF04355">
    <property type="entry name" value="BamE"/>
    <property type="match status" value="1"/>
</dbReference>
<dbReference type="InterPro" id="IPR007450">
    <property type="entry name" value="BamE_dom"/>
</dbReference>
<dbReference type="RefSeq" id="WP_201103248.1">
    <property type="nucleotide sequence ID" value="NZ_CP067977.1"/>
</dbReference>
<dbReference type="Gene3D" id="3.30.1450.10">
    <property type="match status" value="1"/>
</dbReference>
<evidence type="ECO:0000313" key="6">
    <source>
        <dbReference type="EMBL" id="QQQ18894.1"/>
    </source>
</evidence>
<dbReference type="EMBL" id="CP067977">
    <property type="protein sequence ID" value="QQQ18894.1"/>
    <property type="molecule type" value="Genomic_DNA"/>
</dbReference>
<evidence type="ECO:0000256" key="4">
    <source>
        <dbReference type="SAM" id="SignalP"/>
    </source>
</evidence>